<proteinExistence type="predicted"/>
<sequence length="100" mass="10780">MDHSNHVRLAANELTPSVLEGATIYGADDHKIGHVSHLHGLGASSQIIVDVGGFLGIGAKPVAVPASDLEFMRDEHGDVHAVTGWTKDQLEKMPEHKHHH</sequence>
<dbReference type="AlphaFoldDB" id="A0AAJ6B1J0"/>
<protein>
    <submittedName>
        <fullName evidence="1">PRC-barrel domain-containing protein</fullName>
    </submittedName>
</protein>
<dbReference type="Gene3D" id="2.30.30.240">
    <property type="entry name" value="PRC-barrel domain"/>
    <property type="match status" value="1"/>
</dbReference>
<gene>
    <name evidence="1" type="ORF">P0Y65_21165</name>
</gene>
<name>A0AAJ6B1J0_9HYPH</name>
<reference evidence="1" key="1">
    <citation type="submission" date="2023-03" db="EMBL/GenBank/DDBJ databases">
        <title>Andean soil-derived lignocellulolytic bacterial consortium as a source of novel taxa and putative plastic-active enzymes.</title>
        <authorList>
            <person name="Diaz-Garcia L."/>
            <person name="Chuvochina M."/>
            <person name="Feuerriegel G."/>
            <person name="Bunk B."/>
            <person name="Sproer C."/>
            <person name="Streit W.R."/>
            <person name="Rodriguez L.M."/>
            <person name="Overmann J."/>
            <person name="Jimenez D.J."/>
        </authorList>
    </citation>
    <scope>NUCLEOTIDE SEQUENCE</scope>
    <source>
        <strain evidence="1">MAG 4196</strain>
    </source>
</reference>
<evidence type="ECO:0000313" key="2">
    <source>
        <dbReference type="Proteomes" id="UP001217476"/>
    </source>
</evidence>
<dbReference type="EMBL" id="CP119312">
    <property type="protein sequence ID" value="WEK06860.1"/>
    <property type="molecule type" value="Genomic_DNA"/>
</dbReference>
<dbReference type="InterPro" id="IPR011033">
    <property type="entry name" value="PRC_barrel-like_sf"/>
</dbReference>
<dbReference type="Proteomes" id="UP001217476">
    <property type="component" value="Chromosome"/>
</dbReference>
<dbReference type="SUPFAM" id="SSF50346">
    <property type="entry name" value="PRC-barrel domain"/>
    <property type="match status" value="1"/>
</dbReference>
<organism evidence="1 2">
    <name type="scientific">Candidatus Devosia phytovorans</name>
    <dbReference type="NCBI Taxonomy" id="3121372"/>
    <lineage>
        <taxon>Bacteria</taxon>
        <taxon>Pseudomonadati</taxon>
        <taxon>Pseudomonadota</taxon>
        <taxon>Alphaproteobacteria</taxon>
        <taxon>Hyphomicrobiales</taxon>
        <taxon>Devosiaceae</taxon>
        <taxon>Devosia</taxon>
    </lineage>
</organism>
<evidence type="ECO:0000313" key="1">
    <source>
        <dbReference type="EMBL" id="WEK06860.1"/>
    </source>
</evidence>
<accession>A0AAJ6B1J0</accession>